<reference evidence="2" key="1">
    <citation type="submission" date="2022-05" db="EMBL/GenBank/DDBJ databases">
        <authorList>
            <person name="Alioto T."/>
            <person name="Alioto T."/>
            <person name="Gomez Garrido J."/>
        </authorList>
    </citation>
    <scope>NUCLEOTIDE SEQUENCE</scope>
    <source>
        <strain evidence="2">0</strain>
    </source>
</reference>
<feature type="signal peptide" evidence="1">
    <location>
        <begin position="1"/>
        <end position="26"/>
    </location>
</feature>
<dbReference type="PANTHER" id="PTHR33420:SF12">
    <property type="entry name" value="FIMBRIN-LIKE PROTEIN FIMI-RELATED"/>
    <property type="match status" value="1"/>
</dbReference>
<feature type="chain" id="PRO_5040417864" description="Fimbrial adhesin" evidence="1">
    <location>
        <begin position="27"/>
        <end position="273"/>
    </location>
</feature>
<dbReference type="RefSeq" id="WP_230131027.1">
    <property type="nucleotide sequence ID" value="NZ_CAJOXS020000001.1"/>
</dbReference>
<sequence length="273" mass="29571">MSFLTLLRRATLTLLLALLPPASGWACTPVFVRGQATTLRLNVGQLTVPADARPGTPLYHKSFAWDRLSDGGEQWIRCADDPHGLSPLQLNSLLSGGATRPTVYQTNLAGIGVRVSLRVIGGYGGFPDRPTPSPFSQRVNNPAILPDAVWKLGYFRLTIELIKTGPAATPGELEYHSEHFLMAEHTPLAALDLSGRVNTAGCSVNDATDDRAQGIGVQLLYHRQPVSLNHEMTLGSASAGRFILPLTARYYQTRPRITAGQVSAVATYTLHYD</sequence>
<dbReference type="PANTHER" id="PTHR33420">
    <property type="entry name" value="FIMBRIAL SUBUNIT ELFA-RELATED"/>
    <property type="match status" value="1"/>
</dbReference>
<gene>
    <name evidence="2" type="ORF">AN2335V1_0933</name>
</gene>
<evidence type="ECO:0008006" key="4">
    <source>
        <dbReference type="Google" id="ProtNLM"/>
    </source>
</evidence>
<dbReference type="Gene3D" id="2.60.40.3310">
    <property type="match status" value="1"/>
</dbReference>
<dbReference type="InterPro" id="IPR050263">
    <property type="entry name" value="Bact_Fimbrial_Adh_Pro"/>
</dbReference>
<dbReference type="GO" id="GO:0009289">
    <property type="term" value="C:pilus"/>
    <property type="evidence" value="ECO:0007669"/>
    <property type="project" value="TreeGrafter"/>
</dbReference>
<dbReference type="SUPFAM" id="SSF49401">
    <property type="entry name" value="Bacterial adhesins"/>
    <property type="match status" value="1"/>
</dbReference>
<comment type="caution">
    <text evidence="2">The sequence shown here is derived from an EMBL/GenBank/DDBJ whole genome shotgun (WGS) entry which is preliminary data.</text>
</comment>
<evidence type="ECO:0000313" key="2">
    <source>
        <dbReference type="EMBL" id="CAH5987776.1"/>
    </source>
</evidence>
<dbReference type="InterPro" id="IPR008966">
    <property type="entry name" value="Adhesion_dom_sf"/>
</dbReference>
<accession>A0A9P0UYJ3</accession>
<keyword evidence="3" id="KW-1185">Reference proteome</keyword>
<dbReference type="AlphaFoldDB" id="A0A9P0UYJ3"/>
<organism evidence="2 3">
    <name type="scientific">Klebsiella variicola</name>
    <dbReference type="NCBI Taxonomy" id="244366"/>
    <lineage>
        <taxon>Bacteria</taxon>
        <taxon>Pseudomonadati</taxon>
        <taxon>Pseudomonadota</taxon>
        <taxon>Gammaproteobacteria</taxon>
        <taxon>Enterobacterales</taxon>
        <taxon>Enterobacteriaceae</taxon>
        <taxon>Klebsiella/Raoultella group</taxon>
        <taxon>Klebsiella</taxon>
        <taxon>Klebsiella pneumoniae complex</taxon>
    </lineage>
</organism>
<evidence type="ECO:0000313" key="3">
    <source>
        <dbReference type="Proteomes" id="UP000789617"/>
    </source>
</evidence>
<proteinExistence type="predicted"/>
<dbReference type="EMBL" id="CAJOXS020000001">
    <property type="protein sequence ID" value="CAH5987776.1"/>
    <property type="molecule type" value="Genomic_DNA"/>
</dbReference>
<protein>
    <recommendedName>
        <fullName evidence="4">Fimbrial adhesin</fullName>
    </recommendedName>
</protein>
<dbReference type="GO" id="GO:0043709">
    <property type="term" value="P:cell adhesion involved in single-species biofilm formation"/>
    <property type="evidence" value="ECO:0007669"/>
    <property type="project" value="TreeGrafter"/>
</dbReference>
<dbReference type="Proteomes" id="UP000789617">
    <property type="component" value="Unassembled WGS sequence"/>
</dbReference>
<evidence type="ECO:0000256" key="1">
    <source>
        <dbReference type="SAM" id="SignalP"/>
    </source>
</evidence>
<name>A0A9P0UYJ3_KLEVA</name>
<keyword evidence="1" id="KW-0732">Signal</keyword>